<organism evidence="1">
    <name type="scientific">Bacillus subtilis</name>
    <dbReference type="NCBI Taxonomy" id="1423"/>
    <lineage>
        <taxon>Bacteria</taxon>
        <taxon>Bacillati</taxon>
        <taxon>Bacillota</taxon>
        <taxon>Bacilli</taxon>
        <taxon>Bacillales</taxon>
        <taxon>Bacillaceae</taxon>
        <taxon>Bacillus</taxon>
    </lineage>
</organism>
<accession>Q45503</accession>
<proteinExistence type="predicted"/>
<dbReference type="EMBL" id="U55043">
    <property type="protein sequence ID" value="AAA99150.1"/>
    <property type="molecule type" value="Genomic_DNA"/>
</dbReference>
<geneLocation type="plasmid" evidence="1">
    <name>pPOD2000</name>
</geneLocation>
<keyword evidence="1" id="KW-0614">Plasmid</keyword>
<evidence type="ECO:0000313" key="1">
    <source>
        <dbReference type="EMBL" id="AAA99150.1"/>
    </source>
</evidence>
<name>Q45503_BACIU</name>
<sequence length="65" mass="7723">MAEIEGIYFCPCCNTFRDWQHKKVSSRYCMKCQKKTNLKTKKLTMDNEFHGQFCLKCCKEMTGEV</sequence>
<protein>
    <submittedName>
        <fullName evidence="1">Uncharacterized protein</fullName>
    </submittedName>
</protein>
<reference evidence="1" key="1">
    <citation type="submission" date="1996-04" db="EMBL/GenBank/DDBJ databases">
        <title>A putative serine protease helps to ensure stable inheritance of cryptic plasmid pPOD2000 from Bacillus subtilis.</title>
        <authorList>
            <person name="Thorsted P.B."/>
            <person name="Rowlinson C."/>
            <person name="Gleave A.P."/>
            <person name="Thomas C.M."/>
        </authorList>
    </citation>
    <scope>NUCLEOTIDE SEQUENCE</scope>
    <source>
        <plasmid evidence="1">pPOD2000</plasmid>
    </source>
</reference>
<dbReference type="AlphaFoldDB" id="Q45503"/>